<dbReference type="InterPro" id="IPR029062">
    <property type="entry name" value="Class_I_gatase-like"/>
</dbReference>
<keyword evidence="1" id="KW-0378">Hydrolase</keyword>
<dbReference type="PROSITE" id="PS51273">
    <property type="entry name" value="GATASE_TYPE_1"/>
    <property type="match status" value="1"/>
</dbReference>
<evidence type="ECO:0000313" key="1">
    <source>
        <dbReference type="EMBL" id="CEP78372.1"/>
    </source>
</evidence>
<keyword evidence="2" id="KW-1185">Reference proteome</keyword>
<sequence>MKKTVIGISSSYKYQKSTNEQSGNPLQEVHSLADEYVTAVIRAGGIPVIVPILDDLDIIREILENVDGLILSGGEDIDPKYYKKRAVSEVSLIIPKRDKQDLFCAKYMVENTDKPLLGICRGAQVMNVALGGTLYQHLPASGFEQHSLINYPACEVSHYIQIEEDSLLYRITKSNIIGVNSYHHQAVETVAPSLRVVATSVEDNLCEAIELKDSSPNRFVLGVQWHPEKMACQAKVQQEIINAFVNSCKQ</sequence>
<dbReference type="Proteomes" id="UP000032809">
    <property type="component" value="Chromosome I"/>
</dbReference>
<dbReference type="KEGG" id="dtn:DTL3_1068"/>
<protein>
    <submittedName>
        <fullName evidence="1">Peptidase C26</fullName>
        <ecNumber evidence="1">3.5.1.94</ecNumber>
    </submittedName>
</protein>
<gene>
    <name evidence="1" type="ORF">DTL3_1068</name>
</gene>
<proteinExistence type="predicted"/>
<dbReference type="HOGENOM" id="CLU_030756_2_1_0"/>
<dbReference type="Gene3D" id="3.40.50.880">
    <property type="match status" value="1"/>
</dbReference>
<dbReference type="PATRIC" id="fig|1006576.9.peg.1067"/>
<dbReference type="GO" id="GO:0033969">
    <property type="term" value="F:gamma-glutamyl-gamma-aminobutyrate hydrolase activity"/>
    <property type="evidence" value="ECO:0007669"/>
    <property type="project" value="UniProtKB-EC"/>
</dbReference>
<dbReference type="GO" id="GO:0006598">
    <property type="term" value="P:polyamine catabolic process"/>
    <property type="evidence" value="ECO:0007669"/>
    <property type="project" value="TreeGrafter"/>
</dbReference>
<accession>A0A0C7NRA9</accession>
<dbReference type="EMBL" id="LN824141">
    <property type="protein sequence ID" value="CEP78372.1"/>
    <property type="molecule type" value="Genomic_DNA"/>
</dbReference>
<dbReference type="CDD" id="cd01745">
    <property type="entry name" value="GATase1_2"/>
    <property type="match status" value="1"/>
</dbReference>
<dbReference type="InterPro" id="IPR011697">
    <property type="entry name" value="Peptidase_C26"/>
</dbReference>
<reference evidence="2" key="1">
    <citation type="submission" date="2014-11" db="EMBL/GenBank/DDBJ databases">
        <authorList>
            <person name="Wibberg D."/>
        </authorList>
    </citation>
    <scope>NUCLEOTIDE SEQUENCE [LARGE SCALE GENOMIC DNA]</scope>
    <source>
        <strain evidence="2">L3</strain>
    </source>
</reference>
<dbReference type="PANTHER" id="PTHR43235">
    <property type="entry name" value="GLUTAMINE AMIDOTRANSFERASE PB2B2.05-RELATED"/>
    <property type="match status" value="1"/>
</dbReference>
<dbReference type="GO" id="GO:0005829">
    <property type="term" value="C:cytosol"/>
    <property type="evidence" value="ECO:0007669"/>
    <property type="project" value="TreeGrafter"/>
</dbReference>
<dbReference type="PANTHER" id="PTHR43235:SF1">
    <property type="entry name" value="GLUTAMINE AMIDOTRANSFERASE PB2B2.05-RELATED"/>
    <property type="match status" value="1"/>
</dbReference>
<dbReference type="OrthoDB" id="9813383at2"/>
<dbReference type="SUPFAM" id="SSF52317">
    <property type="entry name" value="Class I glutamine amidotransferase-like"/>
    <property type="match status" value="1"/>
</dbReference>
<dbReference type="STRING" id="1006576.DTL3_1068"/>
<name>A0A0C7NRA9_DEFTU</name>
<organism evidence="1 2">
    <name type="scientific">Defluviitoga tunisiensis</name>
    <dbReference type="NCBI Taxonomy" id="1006576"/>
    <lineage>
        <taxon>Bacteria</taxon>
        <taxon>Thermotogati</taxon>
        <taxon>Thermotogota</taxon>
        <taxon>Thermotogae</taxon>
        <taxon>Petrotogales</taxon>
        <taxon>Petrotogaceae</taxon>
        <taxon>Defluviitoga</taxon>
    </lineage>
</organism>
<dbReference type="InterPro" id="IPR044668">
    <property type="entry name" value="PuuD-like"/>
</dbReference>
<dbReference type="AlphaFoldDB" id="A0A0C7NRA9"/>
<evidence type="ECO:0000313" key="2">
    <source>
        <dbReference type="Proteomes" id="UP000032809"/>
    </source>
</evidence>
<dbReference type="Pfam" id="PF07722">
    <property type="entry name" value="Peptidase_C26"/>
    <property type="match status" value="1"/>
</dbReference>
<dbReference type="RefSeq" id="WP_045087840.1">
    <property type="nucleotide sequence ID" value="NZ_LN824141.1"/>
</dbReference>
<dbReference type="EC" id="3.5.1.94" evidence="1"/>